<evidence type="ECO:0000313" key="2">
    <source>
        <dbReference type="EMBL" id="KAB0664492.1"/>
    </source>
</evidence>
<dbReference type="EMBL" id="VZQZ01000008">
    <property type="protein sequence ID" value="KAB0664492.1"/>
    <property type="molecule type" value="Genomic_DNA"/>
</dbReference>
<proteinExistence type="predicted"/>
<feature type="chain" id="PRO_5029844219" description="Lipoprotein" evidence="1">
    <location>
        <begin position="31"/>
        <end position="282"/>
    </location>
</feature>
<organism evidence="2 3">
    <name type="scientific">Oryzomonas japonica</name>
    <dbReference type="NCBI Taxonomy" id="2603858"/>
    <lineage>
        <taxon>Bacteria</taxon>
        <taxon>Pseudomonadati</taxon>
        <taxon>Thermodesulfobacteriota</taxon>
        <taxon>Desulfuromonadia</taxon>
        <taxon>Geobacterales</taxon>
        <taxon>Geobacteraceae</taxon>
        <taxon>Oryzomonas</taxon>
    </lineage>
</organism>
<evidence type="ECO:0000256" key="1">
    <source>
        <dbReference type="SAM" id="SignalP"/>
    </source>
</evidence>
<protein>
    <recommendedName>
        <fullName evidence="4">Lipoprotein</fullName>
    </recommendedName>
</protein>
<gene>
    <name evidence="2" type="ORF">F6V25_13215</name>
</gene>
<evidence type="ECO:0000313" key="3">
    <source>
        <dbReference type="Proteomes" id="UP000420562"/>
    </source>
</evidence>
<dbReference type="Proteomes" id="UP000420562">
    <property type="component" value="Unassembled WGS sequence"/>
</dbReference>
<evidence type="ECO:0008006" key="4">
    <source>
        <dbReference type="Google" id="ProtNLM"/>
    </source>
</evidence>
<feature type="signal peptide" evidence="1">
    <location>
        <begin position="1"/>
        <end position="30"/>
    </location>
</feature>
<keyword evidence="3" id="KW-1185">Reference proteome</keyword>
<dbReference type="AlphaFoldDB" id="A0A7J4ZNT4"/>
<comment type="caution">
    <text evidence="2">The sequence shown here is derived from an EMBL/GenBank/DDBJ whole genome shotgun (WGS) entry which is preliminary data.</text>
</comment>
<keyword evidence="1" id="KW-0732">Signal</keyword>
<accession>A0A7J4ZNT4</accession>
<dbReference type="RefSeq" id="WP_151129017.1">
    <property type="nucleotide sequence ID" value="NZ_VZQZ01000008.1"/>
</dbReference>
<sequence length="282" mass="29621">MNVCRNSLAIGCSLALAMLLQSGCATQQKAAVPTAQPTGSAEQAAPQILAGKVFETMNSGGYTYIGLDSDGKKIWVAVPPMKVEVGQEVKLRPGMQMGKFTSNTLKRTFDNIIFSSGPVMDAAQPMEGLPKVDPNAKLPEGHPKIGQNAQLPHDHPSTNQKYLLEKGAAPNAGEKAAMTPEQQAKVDAIAQSMPAGHKSMAGGAEMSGTISGTVVETMDGGGYTYVNIENAGKKTWVAFPVTAVTVGQKMELASGMEMKNFTSKSLNRTFDSVIFSAGPVAK</sequence>
<name>A0A7J4ZNT4_9BACT</name>
<reference evidence="2 3" key="1">
    <citation type="submission" date="2019-09" db="EMBL/GenBank/DDBJ databases">
        <title>Geobacter sp. Red96, a novel strain isolated from paddy soil.</title>
        <authorList>
            <person name="Xu Z."/>
            <person name="Masuda Y."/>
            <person name="Itoh H."/>
            <person name="Senoo K."/>
        </authorList>
    </citation>
    <scope>NUCLEOTIDE SEQUENCE [LARGE SCALE GENOMIC DNA]</scope>
    <source>
        <strain evidence="2 3">Red96</strain>
    </source>
</reference>